<comment type="pathway">
    <text evidence="2">Cofactor metabolism; pyridoxal 5'-phosphate salvage; pyridoxal 5'-phosphate from pyridoxamine 5'-phosphate: step 1/1.</text>
</comment>
<protein>
    <recommendedName>
        <fullName evidence="4">pyridoxal 5'-phosphate synthase</fullName>
        <ecNumber evidence="4">1.4.3.5</ecNumber>
    </recommendedName>
</protein>
<dbReference type="NCBIfam" id="NF004231">
    <property type="entry name" value="PRK05679.1"/>
    <property type="match status" value="1"/>
</dbReference>
<evidence type="ECO:0000259" key="9">
    <source>
        <dbReference type="Pfam" id="PF01243"/>
    </source>
</evidence>
<dbReference type="PANTHER" id="PTHR10851:SF0">
    <property type="entry name" value="PYRIDOXINE-5'-PHOSPHATE OXIDASE"/>
    <property type="match status" value="1"/>
</dbReference>
<dbReference type="InterPro" id="IPR012349">
    <property type="entry name" value="Split_barrel_FMN-bd"/>
</dbReference>
<keyword evidence="7" id="KW-0560">Oxidoreductase</keyword>
<keyword evidence="6" id="KW-0288">FMN</keyword>
<dbReference type="GO" id="GO:0010181">
    <property type="term" value="F:FMN binding"/>
    <property type="evidence" value="ECO:0007669"/>
    <property type="project" value="InterPro"/>
</dbReference>
<keyword evidence="8" id="KW-0472">Membrane</keyword>
<evidence type="ECO:0000256" key="7">
    <source>
        <dbReference type="ARBA" id="ARBA00023002"/>
    </source>
</evidence>
<evidence type="ECO:0000256" key="8">
    <source>
        <dbReference type="SAM" id="Phobius"/>
    </source>
</evidence>
<dbReference type="GO" id="GO:0004733">
    <property type="term" value="F:pyridoxamine phosphate oxidase activity"/>
    <property type="evidence" value="ECO:0007669"/>
    <property type="project" value="UniProtKB-EC"/>
</dbReference>
<feature type="domain" description="Pyridoxamine 5'-phosphate oxidase N-terminal" evidence="9">
    <location>
        <begin position="306"/>
        <end position="436"/>
    </location>
</feature>
<keyword evidence="11" id="KW-1185">Reference proteome</keyword>
<evidence type="ECO:0000256" key="2">
    <source>
        <dbReference type="ARBA" id="ARBA00004738"/>
    </source>
</evidence>
<dbReference type="AlphaFoldDB" id="X6MQG1"/>
<dbReference type="PANTHER" id="PTHR10851">
    <property type="entry name" value="PYRIDOXINE-5-PHOSPHATE OXIDASE"/>
    <property type="match status" value="1"/>
</dbReference>
<gene>
    <name evidence="10" type="ORF">RFI_21264</name>
</gene>
<comment type="pathway">
    <text evidence="3">Cofactor metabolism; pyridoxal 5'-phosphate salvage; pyridoxal 5'-phosphate from pyridoxine 5'-phosphate: step 1/1.</text>
</comment>
<keyword evidence="5" id="KW-0285">Flavoprotein</keyword>
<evidence type="ECO:0000256" key="1">
    <source>
        <dbReference type="ARBA" id="ARBA00001917"/>
    </source>
</evidence>
<evidence type="ECO:0000256" key="3">
    <source>
        <dbReference type="ARBA" id="ARBA00005037"/>
    </source>
</evidence>
<comment type="caution">
    <text evidence="10">The sequence shown here is derived from an EMBL/GenBank/DDBJ whole genome shotgun (WGS) entry which is preliminary data.</text>
</comment>
<dbReference type="GO" id="GO:0008615">
    <property type="term" value="P:pyridoxine biosynthetic process"/>
    <property type="evidence" value="ECO:0007669"/>
    <property type="project" value="InterPro"/>
</dbReference>
<dbReference type="UniPathway" id="UPA01068">
    <property type="reaction ID" value="UER00304"/>
</dbReference>
<proteinExistence type="predicted"/>
<dbReference type="Proteomes" id="UP000023152">
    <property type="component" value="Unassembled WGS sequence"/>
</dbReference>
<keyword evidence="8" id="KW-0812">Transmembrane</keyword>
<dbReference type="SUPFAM" id="SSF50475">
    <property type="entry name" value="FMN-binding split barrel"/>
    <property type="match status" value="1"/>
</dbReference>
<sequence length="534" mass="62169">MYVCVYVHFAHVFGTKGIIIEYVDAPFMNYVQVSGEAMMNKRERFLLTYCLSTGNDLELLERVLLFEKNLDYLIQNDRLLLQFGLNHKHFKEILLSSSRVMNKLPQPLNLFDISLDVSKITTPMYFQMGNEKSIFFAGKNTVMCFEKEKRKIKSRRLKKEVLPRKPDPTPSPSPSFDFNLFDLFDWNQIDRMKSNKHEESTHYFAQFTVLLLIFRAYFKKYSCLLVHMEHVARQSSLNRGDYEEQKVRHIQTPTKTIDSSTSSLQMELLQSIEGMEKIATEKKSAVSTSEVMSWFQQWLSTAAKHPWILEANAMSLSTISSDSIGDGLLYPDSRLVLLKGQDSNQGIFTFFTNYGSNKAKQLTKFPQCSLSFYWEPLYAAVRIQGTIERTSAKVSDDYWYSRPYQSQLSSAASAQSHKMESRDVLKHKMNQIHTQCQHTQKVPRPKSCSPKIFTNFLKVNIGKLFVFNPDYVCITLLACFHFILFFLKKKRSILFDYYCLTSSDFIRIHFFPLEFSNYASKKVYIFVQANFLGF</sequence>
<evidence type="ECO:0000313" key="10">
    <source>
        <dbReference type="EMBL" id="ETO16094.1"/>
    </source>
</evidence>
<dbReference type="Gene3D" id="2.30.110.10">
    <property type="entry name" value="Electron Transport, Fmn-binding Protein, Chain A"/>
    <property type="match status" value="1"/>
</dbReference>
<dbReference type="InterPro" id="IPR000659">
    <property type="entry name" value="Pyridox_Oxase"/>
</dbReference>
<dbReference type="OrthoDB" id="303614at2759"/>
<evidence type="ECO:0000256" key="4">
    <source>
        <dbReference type="ARBA" id="ARBA00012801"/>
    </source>
</evidence>
<evidence type="ECO:0000313" key="11">
    <source>
        <dbReference type="Proteomes" id="UP000023152"/>
    </source>
</evidence>
<accession>X6MQG1</accession>
<dbReference type="EC" id="1.4.3.5" evidence="4"/>
<reference evidence="10 11" key="1">
    <citation type="journal article" date="2013" name="Curr. Biol.">
        <title>The Genome of the Foraminiferan Reticulomyxa filosa.</title>
        <authorList>
            <person name="Glockner G."/>
            <person name="Hulsmann N."/>
            <person name="Schleicher M."/>
            <person name="Noegel A.A."/>
            <person name="Eichinger L."/>
            <person name="Gallinger C."/>
            <person name="Pawlowski J."/>
            <person name="Sierra R."/>
            <person name="Euteneuer U."/>
            <person name="Pillet L."/>
            <person name="Moustafa A."/>
            <person name="Platzer M."/>
            <person name="Groth M."/>
            <person name="Szafranski K."/>
            <person name="Schliwa M."/>
        </authorList>
    </citation>
    <scope>NUCLEOTIDE SEQUENCE [LARGE SCALE GENOMIC DNA]</scope>
</reference>
<dbReference type="Pfam" id="PF01243">
    <property type="entry name" value="PNPOx_N"/>
    <property type="match status" value="1"/>
</dbReference>
<keyword evidence="8" id="KW-1133">Transmembrane helix</keyword>
<feature type="transmembrane region" description="Helical" evidence="8">
    <location>
        <begin position="464"/>
        <end position="487"/>
    </location>
</feature>
<dbReference type="EMBL" id="ASPP01018581">
    <property type="protein sequence ID" value="ETO16094.1"/>
    <property type="molecule type" value="Genomic_DNA"/>
</dbReference>
<evidence type="ECO:0000256" key="6">
    <source>
        <dbReference type="ARBA" id="ARBA00022643"/>
    </source>
</evidence>
<evidence type="ECO:0000256" key="5">
    <source>
        <dbReference type="ARBA" id="ARBA00022630"/>
    </source>
</evidence>
<comment type="cofactor">
    <cofactor evidence="1">
        <name>FMN</name>
        <dbReference type="ChEBI" id="CHEBI:58210"/>
    </cofactor>
</comment>
<organism evidence="10 11">
    <name type="scientific">Reticulomyxa filosa</name>
    <dbReference type="NCBI Taxonomy" id="46433"/>
    <lineage>
        <taxon>Eukaryota</taxon>
        <taxon>Sar</taxon>
        <taxon>Rhizaria</taxon>
        <taxon>Retaria</taxon>
        <taxon>Foraminifera</taxon>
        <taxon>Monothalamids</taxon>
        <taxon>Reticulomyxidae</taxon>
        <taxon>Reticulomyxa</taxon>
    </lineage>
</organism>
<dbReference type="InterPro" id="IPR011576">
    <property type="entry name" value="Pyridox_Oxase_N"/>
</dbReference>
<name>X6MQG1_RETFI</name>